<feature type="transmembrane region" description="Helical" evidence="2">
    <location>
        <begin position="106"/>
        <end position="126"/>
    </location>
</feature>
<keyword evidence="2" id="KW-0812">Transmembrane</keyword>
<keyword evidence="1" id="KW-0802">TPR repeat</keyword>
<evidence type="ECO:0000313" key="4">
    <source>
        <dbReference type="Proteomes" id="UP000601108"/>
    </source>
</evidence>
<proteinExistence type="predicted"/>
<dbReference type="RefSeq" id="WP_027411114.1">
    <property type="nucleotide sequence ID" value="NZ_BMWS01000001.1"/>
</dbReference>
<evidence type="ECO:0000256" key="1">
    <source>
        <dbReference type="PROSITE-ProRule" id="PRU00339"/>
    </source>
</evidence>
<keyword evidence="2" id="KW-1133">Transmembrane helix</keyword>
<dbReference type="AlphaFoldDB" id="A0A918JSC5"/>
<protein>
    <recommendedName>
        <fullName evidence="5">Tetratricopeptide repeat protein</fullName>
    </recommendedName>
</protein>
<dbReference type="InterPro" id="IPR019734">
    <property type="entry name" value="TPR_rpt"/>
</dbReference>
<keyword evidence="2" id="KW-0472">Membrane</keyword>
<dbReference type="PROSITE" id="PS50005">
    <property type="entry name" value="TPR"/>
    <property type="match status" value="1"/>
</dbReference>
<organism evidence="3 4">
    <name type="scientific">Aquimarina muelleri</name>
    <dbReference type="NCBI Taxonomy" id="279356"/>
    <lineage>
        <taxon>Bacteria</taxon>
        <taxon>Pseudomonadati</taxon>
        <taxon>Bacteroidota</taxon>
        <taxon>Flavobacteriia</taxon>
        <taxon>Flavobacteriales</taxon>
        <taxon>Flavobacteriaceae</taxon>
        <taxon>Aquimarina</taxon>
    </lineage>
</organism>
<evidence type="ECO:0000256" key="2">
    <source>
        <dbReference type="SAM" id="Phobius"/>
    </source>
</evidence>
<keyword evidence="4" id="KW-1185">Reference proteome</keyword>
<reference evidence="3 4" key="1">
    <citation type="journal article" date="2014" name="Int. J. Syst. Evol. Microbiol.">
        <title>Complete genome sequence of Corynebacterium casei LMG S-19264T (=DSM 44701T), isolated from a smear-ripened cheese.</title>
        <authorList>
            <consortium name="US DOE Joint Genome Institute (JGI-PGF)"/>
            <person name="Walter F."/>
            <person name="Albersmeier A."/>
            <person name="Kalinowski J."/>
            <person name="Ruckert C."/>
        </authorList>
    </citation>
    <scope>NUCLEOTIDE SEQUENCE [LARGE SCALE GENOMIC DNA]</scope>
    <source>
        <strain evidence="3 4">KCTC 12285</strain>
    </source>
</reference>
<dbReference type="EMBL" id="BMWS01000001">
    <property type="protein sequence ID" value="GGX03538.1"/>
    <property type="molecule type" value="Genomic_DNA"/>
</dbReference>
<feature type="repeat" description="TPR" evidence="1">
    <location>
        <begin position="188"/>
        <end position="221"/>
    </location>
</feature>
<dbReference type="InterPro" id="IPR011990">
    <property type="entry name" value="TPR-like_helical_dom_sf"/>
</dbReference>
<evidence type="ECO:0008006" key="5">
    <source>
        <dbReference type="Google" id="ProtNLM"/>
    </source>
</evidence>
<gene>
    <name evidence="3" type="ORF">GCM10007384_01600</name>
</gene>
<comment type="caution">
    <text evidence="3">The sequence shown here is derived from an EMBL/GenBank/DDBJ whole genome shotgun (WGS) entry which is preliminary data.</text>
</comment>
<accession>A0A918JSC5</accession>
<dbReference type="Gene3D" id="1.25.40.10">
    <property type="entry name" value="Tetratricopeptide repeat domain"/>
    <property type="match status" value="1"/>
</dbReference>
<evidence type="ECO:0000313" key="3">
    <source>
        <dbReference type="EMBL" id="GGX03538.1"/>
    </source>
</evidence>
<dbReference type="Pfam" id="PF13174">
    <property type="entry name" value="TPR_6"/>
    <property type="match status" value="2"/>
</dbReference>
<dbReference type="Proteomes" id="UP000601108">
    <property type="component" value="Unassembled WGS sequence"/>
</dbReference>
<sequence>MEFDDSVYQKIEAYLSGNMSVIDKEVFESSLLSNAELQKEVEIHKALKYALNENEWILRKNKKNDKEIVEIKNLRRSEEYSKTIKSIKEAGNIYFEKKPLNQSKKWIYYCCAIASVICIVVMVQYFNASQITDSLYMEYSDWSELPSLTTQGNVQDNLAKGEQLFFDKKYKEAIYVFSNSLNTSDFTPYILSYLGVSYLEIGEYQKSLQTFNMLLKSDSLDSSKGYWYTALVYLKMGKEQKARDTLHLILQNKKNFNFLKAKELLEKLD</sequence>
<name>A0A918JSC5_9FLAO</name>
<dbReference type="SUPFAM" id="SSF48452">
    <property type="entry name" value="TPR-like"/>
    <property type="match status" value="1"/>
</dbReference>